<dbReference type="OrthoDB" id="3189549at2"/>
<accession>A0A1H9U534</accession>
<evidence type="ECO:0000313" key="3">
    <source>
        <dbReference type="Proteomes" id="UP000198815"/>
    </source>
</evidence>
<dbReference type="GO" id="GO:0003723">
    <property type="term" value="F:RNA binding"/>
    <property type="evidence" value="ECO:0007669"/>
    <property type="project" value="InterPro"/>
</dbReference>
<name>A0A1H9U534_9ACTN</name>
<dbReference type="AlphaFoldDB" id="A0A1H9U534"/>
<dbReference type="InterPro" id="IPR010147">
    <property type="entry name" value="CRISPR-assoc_prot_CasD"/>
</dbReference>
<evidence type="ECO:0000313" key="2">
    <source>
        <dbReference type="EMBL" id="SES04432.1"/>
    </source>
</evidence>
<dbReference type="STRING" id="64702.SAMN05443377_13910"/>
<dbReference type="RefSeq" id="WP_091971518.1">
    <property type="nucleotide sequence ID" value="NZ_FOGZ01000039.1"/>
</dbReference>
<dbReference type="InterPro" id="IPR013422">
    <property type="entry name" value="CRISPR-assoc_prot_Cas5_N"/>
</dbReference>
<keyword evidence="3" id="KW-1185">Reference proteome</keyword>
<dbReference type="GO" id="GO:0051607">
    <property type="term" value="P:defense response to virus"/>
    <property type="evidence" value="ECO:0007669"/>
    <property type="project" value="UniProtKB-KW"/>
</dbReference>
<dbReference type="NCBIfam" id="TIGR02593">
    <property type="entry name" value="CRISPR_cas5"/>
    <property type="match status" value="1"/>
</dbReference>
<gene>
    <name evidence="2" type="ORF">SAMN05443377_13910</name>
</gene>
<dbReference type="Pfam" id="PF09704">
    <property type="entry name" value="Cas_Cas5d"/>
    <property type="match status" value="1"/>
</dbReference>
<sequence>MSVLLLRLAGPLQSWGADSRFQIRSTRREPTKSGVLGLLAAAEGRRRTETIEDLLSLRFGVRTDQPGTVVRDFQTAHDWAHLDTSGDAQAMPLSNRFYLSDAVFVAGVEGDRSLLEGLDAAIRSPEFPLYLGRRSCPAEGQISLGLRHADLKSALRAEPWHASPWHRRRRPTSVQLPIVLDAAPGQLGDTIRDVPLSFDPSRRAYGWRTVATDRLAMANPDGDDAPDWFAALGGH</sequence>
<reference evidence="3" key="1">
    <citation type="submission" date="2016-10" db="EMBL/GenBank/DDBJ databases">
        <authorList>
            <person name="Varghese N."/>
            <person name="Submissions S."/>
        </authorList>
    </citation>
    <scope>NUCLEOTIDE SEQUENCE [LARGE SCALE GENOMIC DNA]</scope>
    <source>
        <strain evidence="3">DSM 16859</strain>
    </source>
</reference>
<dbReference type="NCBIfam" id="TIGR01868">
    <property type="entry name" value="casD_Cas5e"/>
    <property type="match status" value="1"/>
</dbReference>
<protein>
    <submittedName>
        <fullName evidence="2">CRISPR system Cascade subunit CasD</fullName>
    </submittedName>
</protein>
<dbReference type="GO" id="GO:0043571">
    <property type="term" value="P:maintenance of CRISPR repeat elements"/>
    <property type="evidence" value="ECO:0007669"/>
    <property type="project" value="InterPro"/>
</dbReference>
<dbReference type="CDD" id="cd09756">
    <property type="entry name" value="Cas5_I-E"/>
    <property type="match status" value="1"/>
</dbReference>
<dbReference type="Gene3D" id="3.30.70.2660">
    <property type="match status" value="1"/>
</dbReference>
<proteinExistence type="predicted"/>
<evidence type="ECO:0000256" key="1">
    <source>
        <dbReference type="ARBA" id="ARBA00023118"/>
    </source>
</evidence>
<dbReference type="InterPro" id="IPR021124">
    <property type="entry name" value="CRISPR-assoc_prot_Cas5"/>
</dbReference>
<keyword evidence="1" id="KW-0051">Antiviral defense</keyword>
<organism evidence="2 3">
    <name type="scientific">Propionibacterium cyclohexanicum</name>
    <dbReference type="NCBI Taxonomy" id="64702"/>
    <lineage>
        <taxon>Bacteria</taxon>
        <taxon>Bacillati</taxon>
        <taxon>Actinomycetota</taxon>
        <taxon>Actinomycetes</taxon>
        <taxon>Propionibacteriales</taxon>
        <taxon>Propionibacteriaceae</taxon>
        <taxon>Propionibacterium</taxon>
    </lineage>
</organism>
<dbReference type="Proteomes" id="UP000198815">
    <property type="component" value="Unassembled WGS sequence"/>
</dbReference>
<dbReference type="EMBL" id="FOGZ01000039">
    <property type="protein sequence ID" value="SES04432.1"/>
    <property type="molecule type" value="Genomic_DNA"/>
</dbReference>